<dbReference type="Pfam" id="PF20579">
    <property type="entry name" value="LapA"/>
    <property type="match status" value="19"/>
</dbReference>
<evidence type="ECO:0000313" key="2">
    <source>
        <dbReference type="EMBL" id="WEJ62781.1"/>
    </source>
</evidence>
<dbReference type="EMBL" id="CP102381">
    <property type="protein sequence ID" value="WEJ62781.1"/>
    <property type="molecule type" value="Genomic_DNA"/>
</dbReference>
<evidence type="ECO:0000313" key="3">
    <source>
        <dbReference type="Proteomes" id="UP001222275"/>
    </source>
</evidence>
<feature type="domain" description="LapA adhesin" evidence="1">
    <location>
        <begin position="1373"/>
        <end position="1475"/>
    </location>
</feature>
<organism evidence="2 3">
    <name type="scientific">Thiomicrorhabdus lithotrophica</name>
    <dbReference type="NCBI Taxonomy" id="2949997"/>
    <lineage>
        <taxon>Bacteria</taxon>
        <taxon>Pseudomonadati</taxon>
        <taxon>Pseudomonadota</taxon>
        <taxon>Gammaproteobacteria</taxon>
        <taxon>Thiotrichales</taxon>
        <taxon>Piscirickettsiaceae</taxon>
        <taxon>Thiomicrorhabdus</taxon>
    </lineage>
</organism>
<feature type="domain" description="LapA adhesin" evidence="1">
    <location>
        <begin position="749"/>
        <end position="851"/>
    </location>
</feature>
<name>A0ABY8C9Y3_9GAMM</name>
<gene>
    <name evidence="2" type="ORF">NR989_00620</name>
</gene>
<feature type="domain" description="LapA adhesin" evidence="1">
    <location>
        <begin position="957"/>
        <end position="1059"/>
    </location>
</feature>
<feature type="domain" description="LapA adhesin" evidence="1">
    <location>
        <begin position="2205"/>
        <end position="2307"/>
    </location>
</feature>
<reference evidence="2 3" key="1">
    <citation type="submission" date="2022-06" db="EMBL/GenBank/DDBJ databases">
        <title>Thiomicrohabdus sp. nov, an obligately chemolithoautotrophic, sulfur-oxidizing bacterium isolated from beach of Guanyin Mountain. Amoy.</title>
        <authorList>
            <person name="Zhu H."/>
        </authorList>
    </citation>
    <scope>NUCLEOTIDE SEQUENCE [LARGE SCALE GENOMIC DNA]</scope>
    <source>
        <strain evidence="2 3">XGS-01</strain>
    </source>
</reference>
<feature type="domain" description="LapA adhesin" evidence="1">
    <location>
        <begin position="645"/>
        <end position="747"/>
    </location>
</feature>
<feature type="domain" description="LapA adhesin" evidence="1">
    <location>
        <begin position="2517"/>
        <end position="2619"/>
    </location>
</feature>
<feature type="domain" description="LapA adhesin" evidence="1">
    <location>
        <begin position="1269"/>
        <end position="1371"/>
    </location>
</feature>
<feature type="domain" description="LapA adhesin" evidence="1">
    <location>
        <begin position="1165"/>
        <end position="1267"/>
    </location>
</feature>
<dbReference type="InterPro" id="IPR046779">
    <property type="entry name" value="LapA_adhesin_dom"/>
</dbReference>
<feature type="domain" description="LapA adhesin" evidence="1">
    <location>
        <begin position="1997"/>
        <end position="2099"/>
    </location>
</feature>
<feature type="domain" description="LapA adhesin" evidence="1">
    <location>
        <begin position="1893"/>
        <end position="1995"/>
    </location>
</feature>
<protein>
    <recommendedName>
        <fullName evidence="1">LapA adhesin domain-containing protein</fullName>
    </recommendedName>
</protein>
<evidence type="ECO:0000259" key="1">
    <source>
        <dbReference type="Pfam" id="PF20579"/>
    </source>
</evidence>
<proteinExistence type="predicted"/>
<feature type="domain" description="LapA adhesin" evidence="1">
    <location>
        <begin position="2413"/>
        <end position="2515"/>
    </location>
</feature>
<feature type="domain" description="LapA adhesin" evidence="1">
    <location>
        <begin position="853"/>
        <end position="955"/>
    </location>
</feature>
<feature type="domain" description="LapA adhesin" evidence="1">
    <location>
        <begin position="1685"/>
        <end position="1787"/>
    </location>
</feature>
<feature type="domain" description="LapA adhesin" evidence="1">
    <location>
        <begin position="1477"/>
        <end position="1579"/>
    </location>
</feature>
<dbReference type="Proteomes" id="UP001222275">
    <property type="component" value="Chromosome"/>
</dbReference>
<feature type="domain" description="LapA adhesin" evidence="1">
    <location>
        <begin position="2309"/>
        <end position="2411"/>
    </location>
</feature>
<keyword evidence="3" id="KW-1185">Reference proteome</keyword>
<feature type="domain" description="LapA adhesin" evidence="1">
    <location>
        <begin position="1061"/>
        <end position="1163"/>
    </location>
</feature>
<sequence length="2684" mass="273886">MSTIVGEVSKLEGIVRAINPVTGEVRVLEKGSPVFAGEIIQTSGKGGVVVDMTNGTLLTLGRDTQMRLDDDVSGKASTVDSGTEGAVDIAALQQAVLEGNFDELEATAAGEAFVTGSASDGGVFVERLGLEGQVTSGFDTATTTQTFNEGSRFVGTNITPLEENDITPPPEDDDVAFTFQLFGLDGSGNYVSANSINEEGETSAEYVVLAVDGTGTPLTTQPTGTVDVSFTNNGTTSAGDYTTSGTVATISTAFSSTAVDDAFADNGETFTVALEGNYSDAAAYEAINYNADTVTTTIVDETSTTPPEDDDVAFTFQLFGLDGSGNYVSANSINEEGETSAEYVVLAVDGTGTPLTTQPTGTVDVSFTNNGTTSAGDYTTSGTVATIGTAFSSTAVDDAFADNGETFTVALEGNYSDAAAYEAINYNADTVTTTIVDVDSMTVTVGNATVNEDATSATVSVTLAGYDFSTGETVTVTLDDGSTVDFTSNGSQNATYAITPDSDSLVEADATTAITATVASDAGTIENPSVMAGSLTVSDSIDAPSVTIGNATVNEDATSATVSVTLAGYDFSTGETVTVTLDDGSTVNFTSNGSQNATYAVTPDSDSLVEADATTAITATVASDAGTIENPSVTAGSLTVSDTVDATTLTLNDVSVNEGTGQATITASLDHTPETELVVTLDNGATVTFGTDYVAGTDVSSTPFNINNGEDVYVDGSSFDVAVASTTGGNFENLVTTDTATVTVSDTVDATTLTLNDVSVNEGTGQATITASLDHTPETELVVTLDNGATVTFGTDYVAGTDVSSTPFNINNGEDVYVDGSSFDVAVASTTGGNFENLVTTDTATVTVSDTVDATTLTLNDVSVNEGTGQATITASLDHTPETELVVTLDNGATVTFGTDYVAGTDVSSTPFNINNGEDVYVDGSSFDVAVASTTGGNFENLVTTDTATVTVSDTVDATTLTLNDVSVNEGTGQATITASLDHTPETELVVTLDNGATVTFGTDYVAGTDVSSTPFNINNGEDVYVDGSSFDVAVASTTGGNFENLVTTDTATVTVSDTVDATTLTLNDVSVNEGTGQATITASLDHTPETELVVTLDNGATVTFGTDYVAGTDVSSTPFNINNGEDVYVDGSSFDVAVASTTGGNFENLVTTDTATVTVSDTVDATTLTLNDVSVNEGTGQATITASLDHTPETELVVTLDNGATVTFGTDYVAGTDVSSTPFNINNGEDVYVDGSSFDVAVASTTGGNFENLVTTDTATVTVSDTVDATTLTLNDVSVNEGTGQATITASLDHTPETELVVTLDNGATVTFGTDYVAGTDVSSTPFNINNGEDVYVDGSSFDVAVASTTGGNFENLVTTDTATVTVSDTVDATTLTLNDVSVNEGTGQATITASLDHTPETELVVTLDNGATVTFGTDYVAGTDVSSTPFNINNGEDVYVDGSSFDVAVASTTGGNFENLVTTDTATVTVSDTVDATTLTLNDVSVNEGTGQATITASLDHTPETELVVTLDNGATVTFGTDYVAGTDVSSTPFNINNGEDVYVDGSSFDVAVASTTGGNFENLVTTDTATVTVSDTVDATTLTLNDVSVNEGTGQATITASLDHTPETELVVTLDNGATVTFGTDYVAGTDVSSTPFNINNGEDVYVDGSSFDVAVASTTGGNFENLVTTDTATVTVSDTVDATTLTLNDVSVNEGTGQATITASLDHTPETELVVTLDNGATVTFGTDYVAGTDVSSTPFNINNGEDVYVDGSSFDVAVASTTGGNFENLVTTDTATVTVSDTVDATTLTLNDVSVNEGTGQATITASLDHTPETELVVTLDNGATVTFGTDYVAGTDVSSTPFNINNGEDVYVDGSSFDVAVASTTGGNFENLVTTDTATVTVSDTVDATTLTLNDVSVNEGTGQATITASLDHTPETELVVTLDNGATVTFGTDYVAGTDVSSTPFNINNGEDVYVDGSSFDVAVASTTGGNFENLVTTDTATVTVSDTVDATTLTLNDVSVNEGTGQATITASLDHTPETELVVTLDNGATVTFGTDYVAGTDVSSTPFNINNGEDVYVDGSSFDVAVASTTGGNFENLVTTDTATVTVSDTVDATTLTLNDVSVNEGTGQATITASLDHTPETELVVTLDNGATVTFGTDYVAGTDVSSTPFNINNGEDVYVDGSSFDVAVASTTGGNFENLVTTDTATVTVSDTVDATTLTLNDVSVNEGTGQATITASLDHTPETELVVTLDNGATVTFGTDYVAGTDVSSTPFNINNGEDVYVDGSSFDVAVASTTGGNFENLVTTDTATVTVSDTVDATTLTLNDVSVNEGTGQATITASLDHTPETELVVTLDNGATVTFGTDYVAGTDVSSTPFNINNGEDVYVDGSSFDVAVASTTGGNFENLVTTDTATVTVSDTVDATTLTLNDVSVNEGTGQATITASLDHTPETELVVTLDNGATVTFGTDYVAGTDVSSTPFNINNGEDVYVDGSSFDVAVASTTGGNFENLVTTDTATVTVSDTVDATTLTLNDVSVNEGTGQATITASLDHTPETELVVTLDNGATVTFGTDYVAGTDVSSTPFNINNGEDVYVDGSSFDVAVASTTGGNFENLVTTDTATVTVSDTVDATTLTLNDVSVNEGTGQATITASLDHTPETELVNVGQWRDSDLRHRLCGRYRREFNTVQHQQW</sequence>
<feature type="domain" description="LapA adhesin" evidence="1">
    <location>
        <begin position="2101"/>
        <end position="2203"/>
    </location>
</feature>
<feature type="domain" description="LapA adhesin" evidence="1">
    <location>
        <begin position="1789"/>
        <end position="1891"/>
    </location>
</feature>
<feature type="domain" description="LapA adhesin" evidence="1">
    <location>
        <begin position="1581"/>
        <end position="1683"/>
    </location>
</feature>
<accession>A0ABY8C9Y3</accession>
<dbReference type="RefSeq" id="WP_275595037.1">
    <property type="nucleotide sequence ID" value="NZ_CP102381.1"/>
</dbReference>